<dbReference type="Pfam" id="PF02892">
    <property type="entry name" value="zf-BED"/>
    <property type="match status" value="3"/>
</dbReference>
<dbReference type="SMART" id="SM00614">
    <property type="entry name" value="ZnF_BED"/>
    <property type="match status" value="3"/>
</dbReference>
<feature type="domain" description="BED-type" evidence="6">
    <location>
        <begin position="385"/>
        <end position="429"/>
    </location>
</feature>
<reference evidence="7" key="1">
    <citation type="journal article" date="2023" name="Science">
        <title>Genome structures resolve the early diversification of teleost fishes.</title>
        <authorList>
            <person name="Parey E."/>
            <person name="Louis A."/>
            <person name="Montfort J."/>
            <person name="Bouchez O."/>
            <person name="Roques C."/>
            <person name="Iampietro C."/>
            <person name="Lluch J."/>
            <person name="Castinel A."/>
            <person name="Donnadieu C."/>
            <person name="Desvignes T."/>
            <person name="Floi Bucao C."/>
            <person name="Jouanno E."/>
            <person name="Wen M."/>
            <person name="Mejri S."/>
            <person name="Dirks R."/>
            <person name="Jansen H."/>
            <person name="Henkel C."/>
            <person name="Chen W.J."/>
            <person name="Zahm M."/>
            <person name="Cabau C."/>
            <person name="Klopp C."/>
            <person name="Thompson A.W."/>
            <person name="Robinson-Rechavi M."/>
            <person name="Braasch I."/>
            <person name="Lecointre G."/>
            <person name="Bobe J."/>
            <person name="Postlethwait J.H."/>
            <person name="Berthelot C."/>
            <person name="Roest Crollius H."/>
            <person name="Guiguen Y."/>
        </authorList>
    </citation>
    <scope>NUCLEOTIDE SEQUENCE</scope>
    <source>
        <strain evidence="7">WJC10195</strain>
    </source>
</reference>
<sequence length="558" mass="62100">MVRPAGKMSNCVTFQTKLASIVDVLVQAAAAVIDNLVNEDSALTLRLKVAQDGMDSEVLKKKILTQNELISTRFASVMGILGTEAIEKIVKLVDEMKPELMECDIGAVEVPLPENPIKSEESSQDVNMDNGEPFIVVNEEDFQLDPVILKGKDMTEGKGGRSWVWGTLHLAFSQQRTRHPAVHRCDTPSIVMATTQTEPDGFMGKAELDVDMDMTEGKGGRSWLWEHFTLLSPDKVQCGLCKNVLCYCNDTSGMLRHIRTRHPAVHQCDAHSIVMATTQTGRDSFMEQAELDVDMDMTEGKGGRSWVWGHFTLLSPSKVQCGLCNNLLSYCKNTSGMLRHIRTRHPTVRRRDTPSIIMATTQTEPACSMGQADLDVQLEMPEGRIGRSWVWDYFTLLNPNKVQCGLCQNMLSYNKNTSGMLRHIRTRHPTAILIGAAAAQTEPAAFLGQAELEVELDASEGRGGRSWVWDHFNFVLMLFLLAHRLNQSTDLEDNAEPPPTREEKLEEKSGSTNPPQGPKISADRAVESGSDAGVRFHSDHLCCDEERHSSRPTRRVKL</sequence>
<keyword evidence="1" id="KW-0479">Metal-binding</keyword>
<feature type="compositionally biased region" description="Basic and acidic residues" evidence="5">
    <location>
        <begin position="499"/>
        <end position="509"/>
    </location>
</feature>
<evidence type="ECO:0000256" key="5">
    <source>
        <dbReference type="SAM" id="MobiDB-lite"/>
    </source>
</evidence>
<keyword evidence="3" id="KW-0862">Zinc</keyword>
<accession>A0A9Q1FTW0</accession>
<dbReference type="AlphaFoldDB" id="A0A9Q1FTW0"/>
<keyword evidence="8" id="KW-1185">Reference proteome</keyword>
<dbReference type="InterPro" id="IPR053031">
    <property type="entry name" value="Cuticle_assoc_protein"/>
</dbReference>
<evidence type="ECO:0000313" key="7">
    <source>
        <dbReference type="EMBL" id="KAJ8365592.1"/>
    </source>
</evidence>
<keyword evidence="2 4" id="KW-0863">Zinc-finger</keyword>
<evidence type="ECO:0000259" key="6">
    <source>
        <dbReference type="PROSITE" id="PS50808"/>
    </source>
</evidence>
<evidence type="ECO:0000256" key="3">
    <source>
        <dbReference type="ARBA" id="ARBA00022833"/>
    </source>
</evidence>
<dbReference type="PANTHER" id="PTHR34396:SF25">
    <property type="entry name" value="BOUNDARY ELEMENT ASSOCIATED FACTOR"/>
    <property type="match status" value="1"/>
</dbReference>
<comment type="caution">
    <text evidence="7">The sequence shown here is derived from an EMBL/GenBank/DDBJ whole genome shotgun (WGS) entry which is preliminary data.</text>
</comment>
<proteinExistence type="predicted"/>
<dbReference type="OrthoDB" id="6591996at2759"/>
<dbReference type="GO" id="GO:0006357">
    <property type="term" value="P:regulation of transcription by RNA polymerase II"/>
    <property type="evidence" value="ECO:0007669"/>
    <property type="project" value="TreeGrafter"/>
</dbReference>
<dbReference type="Proteomes" id="UP001152622">
    <property type="component" value="Chromosome 4"/>
</dbReference>
<evidence type="ECO:0000256" key="1">
    <source>
        <dbReference type="ARBA" id="ARBA00022723"/>
    </source>
</evidence>
<dbReference type="GO" id="GO:1990837">
    <property type="term" value="F:sequence-specific double-stranded DNA binding"/>
    <property type="evidence" value="ECO:0007669"/>
    <property type="project" value="TreeGrafter"/>
</dbReference>
<dbReference type="GO" id="GO:0005634">
    <property type="term" value="C:nucleus"/>
    <property type="evidence" value="ECO:0007669"/>
    <property type="project" value="TreeGrafter"/>
</dbReference>
<dbReference type="InterPro" id="IPR036236">
    <property type="entry name" value="Znf_C2H2_sf"/>
</dbReference>
<feature type="compositionally biased region" description="Basic and acidic residues" evidence="5">
    <location>
        <begin position="534"/>
        <end position="549"/>
    </location>
</feature>
<name>A0A9Q1FTW0_SYNKA</name>
<dbReference type="InterPro" id="IPR003656">
    <property type="entry name" value="Znf_BED"/>
</dbReference>
<dbReference type="SUPFAM" id="SSF57667">
    <property type="entry name" value="beta-beta-alpha zinc fingers"/>
    <property type="match status" value="3"/>
</dbReference>
<gene>
    <name evidence="7" type="ORF">SKAU_G00144230</name>
</gene>
<feature type="region of interest" description="Disordered" evidence="5">
    <location>
        <begin position="490"/>
        <end position="558"/>
    </location>
</feature>
<feature type="domain" description="BED-type" evidence="6">
    <location>
        <begin position="302"/>
        <end position="352"/>
    </location>
</feature>
<dbReference type="PROSITE" id="PS50808">
    <property type="entry name" value="ZF_BED"/>
    <property type="match status" value="2"/>
</dbReference>
<dbReference type="GO" id="GO:0008270">
    <property type="term" value="F:zinc ion binding"/>
    <property type="evidence" value="ECO:0007669"/>
    <property type="project" value="UniProtKB-KW"/>
</dbReference>
<dbReference type="PANTHER" id="PTHR34396">
    <property type="entry name" value="OS03G0264950 PROTEIN-RELATED"/>
    <property type="match status" value="1"/>
</dbReference>
<evidence type="ECO:0000256" key="2">
    <source>
        <dbReference type="ARBA" id="ARBA00022771"/>
    </source>
</evidence>
<protein>
    <recommendedName>
        <fullName evidence="6">BED-type domain-containing protein</fullName>
    </recommendedName>
</protein>
<organism evidence="7 8">
    <name type="scientific">Synaphobranchus kaupii</name>
    <name type="common">Kaup's arrowtooth eel</name>
    <dbReference type="NCBI Taxonomy" id="118154"/>
    <lineage>
        <taxon>Eukaryota</taxon>
        <taxon>Metazoa</taxon>
        <taxon>Chordata</taxon>
        <taxon>Craniata</taxon>
        <taxon>Vertebrata</taxon>
        <taxon>Euteleostomi</taxon>
        <taxon>Actinopterygii</taxon>
        <taxon>Neopterygii</taxon>
        <taxon>Teleostei</taxon>
        <taxon>Anguilliformes</taxon>
        <taxon>Synaphobranchidae</taxon>
        <taxon>Synaphobranchus</taxon>
    </lineage>
</organism>
<evidence type="ECO:0000256" key="4">
    <source>
        <dbReference type="PROSITE-ProRule" id="PRU00027"/>
    </source>
</evidence>
<evidence type="ECO:0000313" key="8">
    <source>
        <dbReference type="Proteomes" id="UP001152622"/>
    </source>
</evidence>
<dbReference type="EMBL" id="JAINUF010000004">
    <property type="protein sequence ID" value="KAJ8365592.1"/>
    <property type="molecule type" value="Genomic_DNA"/>
</dbReference>